<organism evidence="6 7">
    <name type="scientific">Candidatus Kaiserbacteria bacterium CG10_big_fil_rev_8_21_14_0_10_51_14</name>
    <dbReference type="NCBI Taxonomy" id="1974610"/>
    <lineage>
        <taxon>Bacteria</taxon>
        <taxon>Candidatus Kaiseribacteriota</taxon>
    </lineage>
</organism>
<evidence type="ECO:0000256" key="5">
    <source>
        <dbReference type="SAM" id="Phobius"/>
    </source>
</evidence>
<dbReference type="InterPro" id="IPR019109">
    <property type="entry name" value="MamF_MmsF"/>
</dbReference>
<proteinExistence type="predicted"/>
<accession>A0A2H0UC17</accession>
<keyword evidence="2 5" id="KW-0812">Transmembrane</keyword>
<evidence type="ECO:0000256" key="2">
    <source>
        <dbReference type="ARBA" id="ARBA00022692"/>
    </source>
</evidence>
<evidence type="ECO:0008006" key="8">
    <source>
        <dbReference type="Google" id="ProtNLM"/>
    </source>
</evidence>
<evidence type="ECO:0000256" key="3">
    <source>
        <dbReference type="ARBA" id="ARBA00022989"/>
    </source>
</evidence>
<evidence type="ECO:0000313" key="7">
    <source>
        <dbReference type="Proteomes" id="UP000231192"/>
    </source>
</evidence>
<evidence type="ECO:0000256" key="4">
    <source>
        <dbReference type="ARBA" id="ARBA00023136"/>
    </source>
</evidence>
<feature type="transmembrane region" description="Helical" evidence="5">
    <location>
        <begin position="50"/>
        <end position="71"/>
    </location>
</feature>
<dbReference type="AlphaFoldDB" id="A0A2H0UC17"/>
<protein>
    <recommendedName>
        <fullName evidence="8">DUF4870 domain-containing protein</fullName>
    </recommendedName>
</protein>
<keyword evidence="3 5" id="KW-1133">Transmembrane helix</keyword>
<feature type="transmembrane region" description="Helical" evidence="5">
    <location>
        <begin position="20"/>
        <end position="38"/>
    </location>
</feature>
<comment type="subcellular location">
    <subcellularLocation>
        <location evidence="1">Membrane</location>
        <topology evidence="1">Multi-pass membrane protein</topology>
    </subcellularLocation>
</comment>
<comment type="caution">
    <text evidence="6">The sequence shown here is derived from an EMBL/GenBank/DDBJ whole genome shotgun (WGS) entry which is preliminary data.</text>
</comment>
<dbReference type="Pfam" id="PF09685">
    <property type="entry name" value="MamF_MmsF"/>
    <property type="match status" value="1"/>
</dbReference>
<dbReference type="Proteomes" id="UP000231192">
    <property type="component" value="Unassembled WGS sequence"/>
</dbReference>
<evidence type="ECO:0000313" key="6">
    <source>
        <dbReference type="EMBL" id="PIR83932.1"/>
    </source>
</evidence>
<reference evidence="7" key="1">
    <citation type="submission" date="2017-09" db="EMBL/GenBank/DDBJ databases">
        <title>Depth-based differentiation of microbial function through sediment-hosted aquifers and enrichment of novel symbionts in the deep terrestrial subsurface.</title>
        <authorList>
            <person name="Probst A.J."/>
            <person name="Ladd B."/>
            <person name="Jarett J.K."/>
            <person name="Geller-Mcgrath D.E."/>
            <person name="Sieber C.M.K."/>
            <person name="Emerson J.B."/>
            <person name="Anantharaman K."/>
            <person name="Thomas B.C."/>
            <person name="Malmstrom R."/>
            <person name="Stieglmeier M."/>
            <person name="Klingl A."/>
            <person name="Woyke T."/>
            <person name="Ryan C.M."/>
            <person name="Banfield J.F."/>
        </authorList>
    </citation>
    <scope>NUCLEOTIDE SEQUENCE [LARGE SCALE GENOMIC DNA]</scope>
</reference>
<evidence type="ECO:0000256" key="1">
    <source>
        <dbReference type="ARBA" id="ARBA00004141"/>
    </source>
</evidence>
<feature type="transmembrane region" description="Helical" evidence="5">
    <location>
        <begin position="77"/>
        <end position="96"/>
    </location>
</feature>
<sequence length="115" mass="12818">MPDQSSPPPAPQAKPQRKTLMAVLAYLGILIIIPFLMAKDDPFVTFHLKQGLLLVIVEVGVWVLGMTMLGWQLWQLLQLINLAAIIFSIIGIVYVIQGKEKELPFIGSLAKNFTF</sequence>
<name>A0A2H0UC17_9BACT</name>
<gene>
    <name evidence="6" type="ORF">COU18_00775</name>
</gene>
<dbReference type="EMBL" id="PFBK01000003">
    <property type="protein sequence ID" value="PIR83932.1"/>
    <property type="molecule type" value="Genomic_DNA"/>
</dbReference>
<keyword evidence="4 5" id="KW-0472">Membrane</keyword>